<evidence type="ECO:0000256" key="2">
    <source>
        <dbReference type="ARBA" id="ARBA00007998"/>
    </source>
</evidence>
<feature type="transmembrane region" description="Helical" evidence="8">
    <location>
        <begin position="185"/>
        <end position="209"/>
    </location>
</feature>
<protein>
    <submittedName>
        <fullName evidence="9">Spore gernimation protein GerB</fullName>
    </submittedName>
</protein>
<feature type="transmembrane region" description="Helical" evidence="8">
    <location>
        <begin position="84"/>
        <end position="108"/>
    </location>
</feature>
<dbReference type="NCBIfam" id="TIGR00912">
    <property type="entry name" value="2A0309"/>
    <property type="match status" value="1"/>
</dbReference>
<dbReference type="GO" id="GO:0009847">
    <property type="term" value="P:spore germination"/>
    <property type="evidence" value="ECO:0007669"/>
    <property type="project" value="InterPro"/>
</dbReference>
<dbReference type="InterPro" id="IPR004761">
    <property type="entry name" value="Spore_GerAB"/>
</dbReference>
<sequence>MDITIKDTEKVSPFFAFFLIHSVQIGVGILGFQRAIVKSAGYDAWMSIILAGIANQVILWLMYELLKRGNGDLIYIHRKIFGKWIGGFLSTLFILYVLLAATVFLRSFTQVVQVWVFPQLSTWIFCAVLLLLACYYIVGGFRTVAGLCFLSVIYSLPLLIVLYFPLHYAHFYNFFPLMTHSPMQILQSAKATTMEFLGVELLLLFYPFLKEPDKSRRWGHYALLYTTIFYIAFAIVAFVYFTEEQLKSTIWATLSLWKIVEFPIVERFEYIGIAIWVAVVVPNLCICLWGANYGMKRIFSFKRRRVLLILALIVFLSCSLLTSHPHIEKLNVVFSEIGFYFLYTYIPFLFLVQLILYKVRGQQG</sequence>
<comment type="caution">
    <text evidence="9">The sequence shown here is derived from an EMBL/GenBank/DDBJ whole genome shotgun (WGS) entry which is preliminary data.</text>
</comment>
<feature type="transmembrane region" description="Helical" evidence="8">
    <location>
        <begin position="145"/>
        <end position="165"/>
    </location>
</feature>
<feature type="transmembrane region" description="Helical" evidence="8">
    <location>
        <begin position="44"/>
        <end position="63"/>
    </location>
</feature>
<evidence type="ECO:0000256" key="3">
    <source>
        <dbReference type="ARBA" id="ARBA00022448"/>
    </source>
</evidence>
<proteinExistence type="inferred from homology"/>
<evidence type="ECO:0000256" key="8">
    <source>
        <dbReference type="SAM" id="Phobius"/>
    </source>
</evidence>
<evidence type="ECO:0000313" key="9">
    <source>
        <dbReference type="EMBL" id="RDZ08102.1"/>
    </source>
</evidence>
<evidence type="ECO:0000256" key="5">
    <source>
        <dbReference type="ARBA" id="ARBA00022692"/>
    </source>
</evidence>
<dbReference type="Pfam" id="PF03845">
    <property type="entry name" value="Spore_permease"/>
    <property type="match status" value="1"/>
</dbReference>
<evidence type="ECO:0000313" key="10">
    <source>
        <dbReference type="Proteomes" id="UP000256519"/>
    </source>
</evidence>
<evidence type="ECO:0000256" key="1">
    <source>
        <dbReference type="ARBA" id="ARBA00004141"/>
    </source>
</evidence>
<feature type="transmembrane region" description="Helical" evidence="8">
    <location>
        <begin position="337"/>
        <end position="357"/>
    </location>
</feature>
<dbReference type="PANTHER" id="PTHR34975:SF2">
    <property type="entry name" value="SPORE GERMINATION PROTEIN A2"/>
    <property type="match status" value="1"/>
</dbReference>
<organism evidence="9 10">
    <name type="scientific">Priestia megaterium</name>
    <name type="common">Bacillus megaterium</name>
    <dbReference type="NCBI Taxonomy" id="1404"/>
    <lineage>
        <taxon>Bacteria</taxon>
        <taxon>Bacillati</taxon>
        <taxon>Bacillota</taxon>
        <taxon>Bacilli</taxon>
        <taxon>Bacillales</taxon>
        <taxon>Bacillaceae</taxon>
        <taxon>Priestia</taxon>
    </lineage>
</organism>
<feature type="transmembrane region" description="Helical" evidence="8">
    <location>
        <begin position="221"/>
        <end position="241"/>
    </location>
</feature>
<dbReference type="AlphaFoldDB" id="A0A3D8WV51"/>
<reference evidence="9 10" key="1">
    <citation type="journal article" date="2018" name="Appl. Environ. Microbiol.">
        <title>Antimicrobial susceptibility testing and tentative epidemiological cut-off values of five Bacillus species relevant for use as animal feed additives or for plant protection.</title>
        <authorList>
            <person name="Agerso Y."/>
            <person name="Stuer-Lauridsen B."/>
            <person name="Bjerre K."/>
            <person name="Jensen M.G."/>
            <person name="Johansen E."/>
            <person name="Bennedsen M."/>
            <person name="Brockmann E."/>
            <person name="Nielsen B."/>
        </authorList>
    </citation>
    <scope>NUCLEOTIDE SEQUENCE [LARGE SCALE GENOMIC DNA]</scope>
    <source>
        <strain evidence="9 10">CHCC20162</strain>
    </source>
</reference>
<dbReference type="RefSeq" id="WP_116077960.1">
    <property type="nucleotide sequence ID" value="NZ_CP187635.1"/>
</dbReference>
<dbReference type="EMBL" id="PQWM01000048">
    <property type="protein sequence ID" value="RDZ08102.1"/>
    <property type="molecule type" value="Genomic_DNA"/>
</dbReference>
<keyword evidence="6 8" id="KW-1133">Transmembrane helix</keyword>
<gene>
    <name evidence="9" type="ORF">C3744_26235</name>
</gene>
<evidence type="ECO:0000256" key="6">
    <source>
        <dbReference type="ARBA" id="ARBA00022989"/>
    </source>
</evidence>
<accession>A0A3D8WV51</accession>
<dbReference type="PANTHER" id="PTHR34975">
    <property type="entry name" value="SPORE GERMINATION PROTEIN A2"/>
    <property type="match status" value="1"/>
</dbReference>
<comment type="similarity">
    <text evidence="2">Belongs to the amino acid-polyamine-organocation (APC) superfamily. Spore germination protein (SGP) (TC 2.A.3.9) family.</text>
</comment>
<evidence type="ECO:0000256" key="7">
    <source>
        <dbReference type="ARBA" id="ARBA00023136"/>
    </source>
</evidence>
<dbReference type="GO" id="GO:0016020">
    <property type="term" value="C:membrane"/>
    <property type="evidence" value="ECO:0007669"/>
    <property type="project" value="UniProtKB-SubCell"/>
</dbReference>
<comment type="subcellular location">
    <subcellularLocation>
        <location evidence="1">Membrane</location>
        <topology evidence="1">Multi-pass membrane protein</topology>
    </subcellularLocation>
</comment>
<keyword evidence="3" id="KW-0813">Transport</keyword>
<feature type="transmembrane region" description="Helical" evidence="8">
    <location>
        <begin position="306"/>
        <end position="325"/>
    </location>
</feature>
<keyword evidence="5 8" id="KW-0812">Transmembrane</keyword>
<feature type="transmembrane region" description="Helical" evidence="8">
    <location>
        <begin position="120"/>
        <end position="138"/>
    </location>
</feature>
<feature type="transmembrane region" description="Helical" evidence="8">
    <location>
        <begin position="12"/>
        <end position="32"/>
    </location>
</feature>
<dbReference type="Gene3D" id="1.20.1740.10">
    <property type="entry name" value="Amino acid/polyamine transporter I"/>
    <property type="match status" value="1"/>
</dbReference>
<dbReference type="Proteomes" id="UP000256519">
    <property type="component" value="Unassembled WGS sequence"/>
</dbReference>
<feature type="transmembrane region" description="Helical" evidence="8">
    <location>
        <begin position="270"/>
        <end position="294"/>
    </location>
</feature>
<keyword evidence="7 8" id="KW-0472">Membrane</keyword>
<keyword evidence="4" id="KW-0309">Germination</keyword>
<evidence type="ECO:0000256" key="4">
    <source>
        <dbReference type="ARBA" id="ARBA00022544"/>
    </source>
</evidence>
<name>A0A3D8WV51_PRIMG</name>